<protein>
    <submittedName>
        <fullName evidence="1">Uncharacterized protein</fullName>
    </submittedName>
</protein>
<dbReference type="EMBL" id="MHSK01000011">
    <property type="protein sequence ID" value="OHA42464.1"/>
    <property type="molecule type" value="Genomic_DNA"/>
</dbReference>
<comment type="caution">
    <text evidence="1">The sequence shown here is derived from an EMBL/GenBank/DDBJ whole genome shotgun (WGS) entry which is preliminary data.</text>
</comment>
<name>A0A1G2P2A7_9BACT</name>
<dbReference type="AlphaFoldDB" id="A0A1G2P2A7"/>
<evidence type="ECO:0000313" key="2">
    <source>
        <dbReference type="Proteomes" id="UP000177269"/>
    </source>
</evidence>
<evidence type="ECO:0000313" key="1">
    <source>
        <dbReference type="EMBL" id="OHA42464.1"/>
    </source>
</evidence>
<reference evidence="1 2" key="1">
    <citation type="journal article" date="2016" name="Nat. Commun.">
        <title>Thousands of microbial genomes shed light on interconnected biogeochemical processes in an aquifer system.</title>
        <authorList>
            <person name="Anantharaman K."/>
            <person name="Brown C.T."/>
            <person name="Hug L.A."/>
            <person name="Sharon I."/>
            <person name="Castelle C.J."/>
            <person name="Probst A.J."/>
            <person name="Thomas B.C."/>
            <person name="Singh A."/>
            <person name="Wilkins M.J."/>
            <person name="Karaoz U."/>
            <person name="Brodie E.L."/>
            <person name="Williams K.H."/>
            <person name="Hubbard S.S."/>
            <person name="Banfield J.F."/>
        </authorList>
    </citation>
    <scope>NUCLEOTIDE SEQUENCE [LARGE SCALE GENOMIC DNA]</scope>
</reference>
<organism evidence="1 2">
    <name type="scientific">Candidatus Taylorbacteria bacterium RIFCSPLOWO2_12_FULL_43_20</name>
    <dbReference type="NCBI Taxonomy" id="1802332"/>
    <lineage>
        <taxon>Bacteria</taxon>
        <taxon>Candidatus Tayloriibacteriota</taxon>
    </lineage>
</organism>
<sequence>MGTKKKSGKKNAIKNSDRANTNTAGCLSYDNCRVCRLMRSVKAKEKDKIIQEVVKKGAKDGCRRVISKIREEWWTSELRRLVERASLNERKHPKEIAGFKIPVWWECGWRRKRCYRPNCPICPNTEKIMGVLGLDDETGKKTDDINKIDGEIIKNEDKLPDTLFDPKDIGLSFDKDKILDISEDLIDDIGFDENYDDIYEEEEELEKDKNPESFSLYRKTAAWTEKNRSLVKKNIGKKQIDDEEILDIMWYGNILPIKTYMQMCFKKDMFVHFNSGGAAADNPDEVNYRYNGYVLKEVLLILEAALEKKIKTGKEKEKSHYLSQLKELRVFKPSILSLCPR</sequence>
<accession>A0A1G2P2A7</accession>
<proteinExistence type="predicted"/>
<dbReference type="Proteomes" id="UP000177269">
    <property type="component" value="Unassembled WGS sequence"/>
</dbReference>
<gene>
    <name evidence="1" type="ORF">A3G52_04610</name>
</gene>